<dbReference type="SUPFAM" id="SSF53335">
    <property type="entry name" value="S-adenosyl-L-methionine-dependent methyltransferases"/>
    <property type="match status" value="1"/>
</dbReference>
<feature type="domain" description="Methyltransferase type 11" evidence="4">
    <location>
        <begin position="47"/>
        <end position="134"/>
    </location>
</feature>
<dbReference type="Pfam" id="PF08241">
    <property type="entry name" value="Methyltransf_11"/>
    <property type="match status" value="1"/>
</dbReference>
<dbReference type="InterPro" id="IPR051052">
    <property type="entry name" value="Diverse_substrate_MTase"/>
</dbReference>
<keyword evidence="2 5" id="KW-0489">Methyltransferase</keyword>
<dbReference type="EMBL" id="BAABAF010000004">
    <property type="protein sequence ID" value="GAA3761332.1"/>
    <property type="molecule type" value="Genomic_DNA"/>
</dbReference>
<dbReference type="GO" id="GO:0032259">
    <property type="term" value="P:methylation"/>
    <property type="evidence" value="ECO:0007669"/>
    <property type="project" value="UniProtKB-KW"/>
</dbReference>
<protein>
    <submittedName>
        <fullName evidence="5">Class I SAM-dependent methyltransferase</fullName>
    </submittedName>
</protein>
<comment type="caution">
    <text evidence="5">The sequence shown here is derived from an EMBL/GenBank/DDBJ whole genome shotgun (WGS) entry which is preliminary data.</text>
</comment>
<evidence type="ECO:0000313" key="6">
    <source>
        <dbReference type="Proteomes" id="UP001500540"/>
    </source>
</evidence>
<sequence length="248" mass="26988">MATRDEMSRSFGSAAGVYDAGRPEYPAEAVAWMLEPVRGGVRPRVADVGAGTGKLTRVLTESGAAPVAIDPDPAMLEQLRQAVPGVPTFVGTGEKLPLPDGSVDAVVFGQAWHWVEPAAASAEVGRVLRPQGVLGLIWNLRDNRVAWVAEMTAIMHGSAAEIMMAGPGPEVRAPFEQPEQRSWDWPRPMTRARLWDMVHSRSYIITAAPAERERIDRELEVVFDRIGAVGDAVIELPYRTTAFRAARP</sequence>
<evidence type="ECO:0000256" key="2">
    <source>
        <dbReference type="ARBA" id="ARBA00022603"/>
    </source>
</evidence>
<evidence type="ECO:0000259" key="4">
    <source>
        <dbReference type="Pfam" id="PF08241"/>
    </source>
</evidence>
<comment type="similarity">
    <text evidence="1">Belongs to the methyltransferase superfamily.</text>
</comment>
<evidence type="ECO:0000256" key="1">
    <source>
        <dbReference type="ARBA" id="ARBA00008361"/>
    </source>
</evidence>
<keyword evidence="6" id="KW-1185">Reference proteome</keyword>
<dbReference type="InterPro" id="IPR029063">
    <property type="entry name" value="SAM-dependent_MTases_sf"/>
</dbReference>
<dbReference type="RefSeq" id="WP_344781629.1">
    <property type="nucleotide sequence ID" value="NZ_BAABAF010000004.1"/>
</dbReference>
<accession>A0ABP7GCA5</accession>
<dbReference type="PANTHER" id="PTHR44942">
    <property type="entry name" value="METHYLTRANSF_11 DOMAIN-CONTAINING PROTEIN"/>
    <property type="match status" value="1"/>
</dbReference>
<dbReference type="GO" id="GO:0008168">
    <property type="term" value="F:methyltransferase activity"/>
    <property type="evidence" value="ECO:0007669"/>
    <property type="project" value="UniProtKB-KW"/>
</dbReference>
<dbReference type="CDD" id="cd02440">
    <property type="entry name" value="AdoMet_MTases"/>
    <property type="match status" value="1"/>
</dbReference>
<organism evidence="5 6">
    <name type="scientific">Microbacterium kribbense</name>
    <dbReference type="NCBI Taxonomy" id="433645"/>
    <lineage>
        <taxon>Bacteria</taxon>
        <taxon>Bacillati</taxon>
        <taxon>Actinomycetota</taxon>
        <taxon>Actinomycetes</taxon>
        <taxon>Micrococcales</taxon>
        <taxon>Microbacteriaceae</taxon>
        <taxon>Microbacterium</taxon>
    </lineage>
</organism>
<name>A0ABP7GCA5_9MICO</name>
<dbReference type="Proteomes" id="UP001500540">
    <property type="component" value="Unassembled WGS sequence"/>
</dbReference>
<dbReference type="Gene3D" id="3.40.50.150">
    <property type="entry name" value="Vaccinia Virus protein VP39"/>
    <property type="match status" value="1"/>
</dbReference>
<dbReference type="PANTHER" id="PTHR44942:SF4">
    <property type="entry name" value="METHYLTRANSFERASE TYPE 11 DOMAIN-CONTAINING PROTEIN"/>
    <property type="match status" value="1"/>
</dbReference>
<gene>
    <name evidence="5" type="ORF">GCM10022240_12320</name>
</gene>
<dbReference type="InterPro" id="IPR013216">
    <property type="entry name" value="Methyltransf_11"/>
</dbReference>
<reference evidence="6" key="1">
    <citation type="journal article" date="2019" name="Int. J. Syst. Evol. Microbiol.">
        <title>The Global Catalogue of Microorganisms (GCM) 10K type strain sequencing project: providing services to taxonomists for standard genome sequencing and annotation.</title>
        <authorList>
            <consortium name="The Broad Institute Genomics Platform"/>
            <consortium name="The Broad Institute Genome Sequencing Center for Infectious Disease"/>
            <person name="Wu L."/>
            <person name="Ma J."/>
        </authorList>
    </citation>
    <scope>NUCLEOTIDE SEQUENCE [LARGE SCALE GENOMIC DNA]</scope>
    <source>
        <strain evidence="6">JCM 16950</strain>
    </source>
</reference>
<evidence type="ECO:0000313" key="5">
    <source>
        <dbReference type="EMBL" id="GAA3761332.1"/>
    </source>
</evidence>
<keyword evidence="3" id="KW-0808">Transferase</keyword>
<evidence type="ECO:0000256" key="3">
    <source>
        <dbReference type="ARBA" id="ARBA00022679"/>
    </source>
</evidence>
<proteinExistence type="inferred from homology"/>